<sequence>MYNLSCSAVKLRETPVPAAHFKRFDEQLKTLREQKEERNNYENILSTTEGENAQLWRCVQANLEGDNGIEIQTKSVQALHARIMFRNCGGGDDRYWLCIRRE</sequence>
<evidence type="ECO:0000313" key="2">
    <source>
        <dbReference type="Proteomes" id="UP001062846"/>
    </source>
</evidence>
<keyword evidence="2" id="KW-1185">Reference proteome</keyword>
<reference evidence="1" key="1">
    <citation type="submission" date="2022-02" db="EMBL/GenBank/DDBJ databases">
        <title>Plant Genome Project.</title>
        <authorList>
            <person name="Zhang R.-G."/>
        </authorList>
    </citation>
    <scope>NUCLEOTIDE SEQUENCE</scope>
    <source>
        <strain evidence="1">AT1</strain>
    </source>
</reference>
<organism evidence="1 2">
    <name type="scientific">Rhododendron molle</name>
    <name type="common">Chinese azalea</name>
    <name type="synonym">Azalea mollis</name>
    <dbReference type="NCBI Taxonomy" id="49168"/>
    <lineage>
        <taxon>Eukaryota</taxon>
        <taxon>Viridiplantae</taxon>
        <taxon>Streptophyta</taxon>
        <taxon>Embryophyta</taxon>
        <taxon>Tracheophyta</taxon>
        <taxon>Spermatophyta</taxon>
        <taxon>Magnoliopsida</taxon>
        <taxon>eudicotyledons</taxon>
        <taxon>Gunneridae</taxon>
        <taxon>Pentapetalae</taxon>
        <taxon>asterids</taxon>
        <taxon>Ericales</taxon>
        <taxon>Ericaceae</taxon>
        <taxon>Ericoideae</taxon>
        <taxon>Rhodoreae</taxon>
        <taxon>Rhododendron</taxon>
    </lineage>
</organism>
<protein>
    <submittedName>
        <fullName evidence="1">Uncharacterized protein</fullName>
    </submittedName>
</protein>
<dbReference type="Proteomes" id="UP001062846">
    <property type="component" value="Chromosome 7"/>
</dbReference>
<dbReference type="EMBL" id="CM046394">
    <property type="protein sequence ID" value="KAI8548169.1"/>
    <property type="molecule type" value="Genomic_DNA"/>
</dbReference>
<evidence type="ECO:0000313" key="1">
    <source>
        <dbReference type="EMBL" id="KAI8548169.1"/>
    </source>
</evidence>
<name>A0ACC0N5S3_RHOML</name>
<accession>A0ACC0N5S3</accession>
<comment type="caution">
    <text evidence="1">The sequence shown here is derived from an EMBL/GenBank/DDBJ whole genome shotgun (WGS) entry which is preliminary data.</text>
</comment>
<proteinExistence type="predicted"/>
<gene>
    <name evidence="1" type="ORF">RHMOL_Rhmol07G0251700</name>
</gene>